<dbReference type="Pfam" id="PF20613">
    <property type="entry name" value="HipA_2"/>
    <property type="match status" value="1"/>
</dbReference>
<dbReference type="InterPro" id="IPR046748">
    <property type="entry name" value="HipA_2"/>
</dbReference>
<evidence type="ECO:0000313" key="3">
    <source>
        <dbReference type="Proteomes" id="UP001164965"/>
    </source>
</evidence>
<dbReference type="RefSeq" id="WP_265382310.1">
    <property type="nucleotide sequence ID" value="NZ_CP110615.1"/>
</dbReference>
<protein>
    <recommendedName>
        <fullName evidence="1">HipA-like kinase domain-containing protein</fullName>
    </recommendedName>
</protein>
<dbReference type="Proteomes" id="UP001164965">
    <property type="component" value="Chromosome"/>
</dbReference>
<accession>A0ABY6NZ39</accession>
<name>A0ABY6NZ39_9NOCA</name>
<sequence>MLSHVRATRYVTPLREGGSLPGLVEADDLGTYVVKFHGAGQGRKTLVAEVVTGELARALGLPVPRLVTVDVDPALAPGEPDEEVQDLLRASPGLNLGMDFLPGSLDLDAAWVDPGTAGRVLFLDALVGNVDRSWRNPNMLLWHRGPWLIDHGATLTFHHHWPGAQGFPTRPYDARDHLLLGRDPELAAAEAALAPRVTPELLTEVVAQVPERWLADEPGFTGPAEVRASYVRLLGERVAARGTWLPGVAEAVAAVPAERTAPVVGRARPGWLGPAQ</sequence>
<evidence type="ECO:0000259" key="1">
    <source>
        <dbReference type="Pfam" id="PF20613"/>
    </source>
</evidence>
<proteinExistence type="predicted"/>
<dbReference type="EMBL" id="CP110615">
    <property type="protein sequence ID" value="UZJ24203.1"/>
    <property type="molecule type" value="Genomic_DNA"/>
</dbReference>
<keyword evidence="3" id="KW-1185">Reference proteome</keyword>
<evidence type="ECO:0000313" key="2">
    <source>
        <dbReference type="EMBL" id="UZJ24203.1"/>
    </source>
</evidence>
<organism evidence="2 3">
    <name type="scientific">Rhodococcus antarcticus</name>
    <dbReference type="NCBI Taxonomy" id="2987751"/>
    <lineage>
        <taxon>Bacteria</taxon>
        <taxon>Bacillati</taxon>
        <taxon>Actinomycetota</taxon>
        <taxon>Actinomycetes</taxon>
        <taxon>Mycobacteriales</taxon>
        <taxon>Nocardiaceae</taxon>
        <taxon>Rhodococcus</taxon>
    </lineage>
</organism>
<reference evidence="2" key="1">
    <citation type="submission" date="2022-10" db="EMBL/GenBank/DDBJ databases">
        <title>Rhodococcus sp.75.</title>
        <authorList>
            <person name="Sun M."/>
        </authorList>
    </citation>
    <scope>NUCLEOTIDE SEQUENCE</scope>
    <source>
        <strain evidence="2">75</strain>
    </source>
</reference>
<feature type="domain" description="HipA-like kinase" evidence="1">
    <location>
        <begin position="14"/>
        <end position="237"/>
    </location>
</feature>
<gene>
    <name evidence="2" type="ORF">RHODO2019_13710</name>
</gene>